<accession>S4XQU2</accession>
<dbReference type="EMBL" id="CP003969">
    <property type="protein sequence ID" value="AGP34230.1"/>
    <property type="molecule type" value="Genomic_DNA"/>
</dbReference>
<dbReference type="OrthoDB" id="9808892at2"/>
<dbReference type="HOGENOM" id="CLU_1905395_0_0_7"/>
<organism evidence="1 2">
    <name type="scientific">Sorangium cellulosum So0157-2</name>
    <dbReference type="NCBI Taxonomy" id="1254432"/>
    <lineage>
        <taxon>Bacteria</taxon>
        <taxon>Pseudomonadati</taxon>
        <taxon>Myxococcota</taxon>
        <taxon>Polyangia</taxon>
        <taxon>Polyangiales</taxon>
        <taxon>Polyangiaceae</taxon>
        <taxon>Sorangium</taxon>
    </lineage>
</organism>
<dbReference type="AlphaFoldDB" id="S4XQU2"/>
<sequence>MLLLAIAGVEQSARADGVAPLELTAKLVEIPSKMPPDDLYDYAYVMRYQVQGGALDKQFILVAHYKPLVPRSKIKDKMKEQVGGKLRSFNQGDVHKMKLTADLKAIWKGAVVDEYAATDRGSVRYWCLLVDPA</sequence>
<protein>
    <submittedName>
        <fullName evidence="1">Uncharacterized protein</fullName>
    </submittedName>
</protein>
<reference evidence="1 2" key="1">
    <citation type="journal article" date="2013" name="Sci. Rep.">
        <title>Extraordinary expansion of a Sorangium cellulosum genome from an alkaline milieu.</title>
        <authorList>
            <person name="Han K."/>
            <person name="Li Z.F."/>
            <person name="Peng R."/>
            <person name="Zhu L.P."/>
            <person name="Zhou T."/>
            <person name="Wang L.G."/>
            <person name="Li S.G."/>
            <person name="Zhang X.B."/>
            <person name="Hu W."/>
            <person name="Wu Z.H."/>
            <person name="Qin N."/>
            <person name="Li Y.Z."/>
        </authorList>
    </citation>
    <scope>NUCLEOTIDE SEQUENCE [LARGE SCALE GENOMIC DNA]</scope>
    <source>
        <strain evidence="1 2">So0157-2</strain>
    </source>
</reference>
<dbReference type="eggNOG" id="ENOG502ZNMH">
    <property type="taxonomic scope" value="Bacteria"/>
</dbReference>
<evidence type="ECO:0000313" key="1">
    <source>
        <dbReference type="EMBL" id="AGP34230.1"/>
    </source>
</evidence>
<proteinExistence type="predicted"/>
<dbReference type="STRING" id="1254432.SCE1572_06790"/>
<dbReference type="KEGG" id="scu:SCE1572_06790"/>
<dbReference type="Proteomes" id="UP000014803">
    <property type="component" value="Chromosome"/>
</dbReference>
<dbReference type="PATRIC" id="fig|1254432.3.peg.1508"/>
<name>S4XQU2_SORCE</name>
<gene>
    <name evidence="1" type="ORF">SCE1572_06790</name>
</gene>
<evidence type="ECO:0000313" key="2">
    <source>
        <dbReference type="Proteomes" id="UP000014803"/>
    </source>
</evidence>